<feature type="domain" description="Glycosyl hydrolase family 13 catalytic" evidence="10">
    <location>
        <begin position="677"/>
        <end position="1031"/>
    </location>
</feature>
<proteinExistence type="inferred from homology"/>
<evidence type="ECO:0000256" key="3">
    <source>
        <dbReference type="ARBA" id="ARBA00022801"/>
    </source>
</evidence>
<evidence type="ECO:0000256" key="1">
    <source>
        <dbReference type="ARBA" id="ARBA00008061"/>
    </source>
</evidence>
<dbReference type="PANTHER" id="PTHR43002">
    <property type="entry name" value="GLYCOGEN DEBRANCHING ENZYME"/>
    <property type="match status" value="1"/>
</dbReference>
<comment type="catalytic activity">
    <reaction evidence="5">
        <text>Hydrolysis of (1-&gt;6)-alpha-D-glucosidic linkages in pullulan, amylopectin and glycogen, and in the alpha- and beta-limit dextrins of amylopectin and glycogen.</text>
        <dbReference type="EC" id="3.2.1.41"/>
    </reaction>
</comment>
<dbReference type="Gene3D" id="2.60.40.1110">
    <property type="match status" value="2"/>
</dbReference>
<dbReference type="InterPro" id="IPR014756">
    <property type="entry name" value="Ig_E-set"/>
</dbReference>
<feature type="chain" id="PRO_5020600568" description="pullulanase" evidence="9">
    <location>
        <begin position="22"/>
        <end position="1193"/>
    </location>
</feature>
<dbReference type="AlphaFoldDB" id="A0A4R6UTK1"/>
<dbReference type="SUPFAM" id="SSF51445">
    <property type="entry name" value="(Trans)glycosidases"/>
    <property type="match status" value="1"/>
</dbReference>
<dbReference type="CDD" id="cd10315">
    <property type="entry name" value="CBM41_pullulanase"/>
    <property type="match status" value="2"/>
</dbReference>
<reference evidence="11 12" key="1">
    <citation type="submission" date="2019-03" db="EMBL/GenBank/DDBJ databases">
        <title>Genomic Encyclopedia of Type Strains, Phase IV (KMG-IV): sequencing the most valuable type-strain genomes for metagenomic binning, comparative biology and taxonomic classification.</title>
        <authorList>
            <person name="Goeker M."/>
        </authorList>
    </citation>
    <scope>NUCLEOTIDE SEQUENCE [LARGE SCALE GENOMIC DNA]</scope>
    <source>
        <strain evidence="11 12">DSM 103792</strain>
    </source>
</reference>
<dbReference type="GO" id="GO:0030246">
    <property type="term" value="F:carbohydrate binding"/>
    <property type="evidence" value="ECO:0007669"/>
    <property type="project" value="InterPro"/>
</dbReference>
<dbReference type="InterPro" id="IPR005323">
    <property type="entry name" value="CBM41_pullulanase"/>
</dbReference>
<comment type="caution">
    <text evidence="11">The sequence shown here is derived from an EMBL/GenBank/DDBJ whole genome shotgun (WGS) entry which is preliminary data.</text>
</comment>
<dbReference type="InterPro" id="IPR017853">
    <property type="entry name" value="GH"/>
</dbReference>
<gene>
    <name evidence="11" type="ORF">EV696_105173</name>
</gene>
<dbReference type="CDD" id="cd11341">
    <property type="entry name" value="AmyAc_Pullulanase_LD-like"/>
    <property type="match status" value="1"/>
</dbReference>
<dbReference type="SUPFAM" id="SSF51011">
    <property type="entry name" value="Glycosyl hydrolase domain"/>
    <property type="match status" value="1"/>
</dbReference>
<dbReference type="NCBIfam" id="TIGR02103">
    <property type="entry name" value="pullul_strch"/>
    <property type="match status" value="1"/>
</dbReference>
<dbReference type="InterPro" id="IPR040671">
    <property type="entry name" value="Pullulanase_N2"/>
</dbReference>
<evidence type="ECO:0000256" key="9">
    <source>
        <dbReference type="SAM" id="SignalP"/>
    </source>
</evidence>
<evidence type="ECO:0000313" key="11">
    <source>
        <dbReference type="EMBL" id="TDQ49199.1"/>
    </source>
</evidence>
<dbReference type="Pfam" id="PF11852">
    <property type="entry name" value="Pullul_strch_C"/>
    <property type="match status" value="1"/>
</dbReference>
<evidence type="ECO:0000256" key="4">
    <source>
        <dbReference type="ARBA" id="ARBA00023295"/>
    </source>
</evidence>
<sequence length="1193" mass="131465">MFKQWWHTALAVVVMGLVACASSSESSEQNVSQQKPGQQAAAMLPDITPSGIGLDACIDAPLTGLQSNPLTKASINPVALGSTSVVTNQLPDGVLRIHYQRAGDDYAGWGLHVWNQAGDAVTIFPTWDNPVMPAGSDDFGVYYDLPIQNENGIVGYLFHLGDVKDHNGADQFYTLGNTREIWRKQNDPNTYEENPDLVNTTPDSDYLRVHYKRYASDYDGFGLHIWEFAGGQDIDRSRLPPGIDIGIWPEPVPFSEPMISGVDAFGVWVDIPIKKYSEGARGFNFLVHKGVDDAGKDGGDRVAVFASGYEIWLLQGDNTVYYQPPRGSITTTEAKAYWVDQRTLLWPRVDGAGEFRLYFASQGGISAGETIANADGHFALSVIANEQLPDELQQRYQYLNKPYTVLQLQNLPEVFIKRVLKSQLVLAHFDSDGVLNDASSVQTAGVIDALYADAAKNEQLGVKAGNGAPQFKLWAPTAKNVAVCIYDQGNEGNAFAIRQMRQNPHTGVWSVQGLPNWNGKYYRYVVDVVVRRLGSVQRNLVTDPYSISLSANSQRSWIGSLNDSALKPSGWINHSIPSLAAPEDISIYEMHVRDFSAYDQSVPENHRGKFKAFTNSQSNGMQHLQVLAEAGLSHLHLLPVNDIATIPEVGCVQPAIPDAAPDSEAQQAAVFAVRDQDCFNWGYDPLHYNVPEGSYATDASDAAMRVREFREMVQALHQAGLRVAIDVVYNHTPAAGQDQKSVLDKIVPDYYHRLDDRGNVANSTCCANTATENAMMAKLMIDSAVLWAKEYQVDALRFDLMGHQPLSAMLELEQAVNQAAGREIYLYGEGWNFGEVANDARFIQATQKNLAGTGIGSFNDRARDSARGGSSFDGGNALIANQGVFNGLYLDNNGMGSNNVNDLLWHSDMIRLGLAGTLKQFSFQTFDGSQKRGDEIYYGGAPAGYALDPQEIINYVDKHDNQTLYDINAYKLPEGTSKHERARAQLLGIAYVALAQGVPFFHAGMDLLRSKSFDRDSYNSGDWFNKLDFSYQQNNFGVGAPIAEKNQENWWIIKPRLANPNLKPHANDIAFTHAVFKDLLKLRNSSTLFRLRRGEDVVQRLRFANTGPGQQAGVIAMVLDGENYAGANFRRIVVLFNIDKHDRSLSIAGTESLPLTLHPVQQQGADARVKAASFNSGEFTVPARTVAVFVQEN</sequence>
<keyword evidence="4" id="KW-0326">Glycosidase</keyword>
<keyword evidence="12" id="KW-1185">Reference proteome</keyword>
<dbReference type="InterPro" id="IPR013780">
    <property type="entry name" value="Glyco_hydro_b"/>
</dbReference>
<dbReference type="Pfam" id="PF02922">
    <property type="entry name" value="CBM_48"/>
    <property type="match status" value="1"/>
</dbReference>
<dbReference type="InterPro" id="IPR013784">
    <property type="entry name" value="Carb-bd-like_fold"/>
</dbReference>
<dbReference type="SUPFAM" id="SSF81296">
    <property type="entry name" value="E set domains"/>
    <property type="match status" value="2"/>
</dbReference>
<dbReference type="CDD" id="cd02860">
    <property type="entry name" value="E_set_Pullulanase"/>
    <property type="match status" value="1"/>
</dbReference>
<dbReference type="InterPro" id="IPR011839">
    <property type="entry name" value="Pullul_strch"/>
</dbReference>
<keyword evidence="3" id="KW-0378">Hydrolase</keyword>
<protein>
    <recommendedName>
        <fullName evidence="6">pullulanase</fullName>
        <ecNumber evidence="6">3.2.1.41</ecNumber>
    </recommendedName>
    <alternativeName>
        <fullName evidence="7">Alpha-dextrin endo-1,6-alpha-glucosidase</fullName>
    </alternativeName>
    <alternativeName>
        <fullName evidence="8">Pullulan 6-glucanohydrolase</fullName>
    </alternativeName>
</protein>
<evidence type="ECO:0000256" key="6">
    <source>
        <dbReference type="ARBA" id="ARBA00024062"/>
    </source>
</evidence>
<keyword evidence="2 9" id="KW-0732">Signal</keyword>
<dbReference type="Gene3D" id="2.60.40.1130">
    <property type="entry name" value="Rab geranylgeranyltransferase alpha-subunit, insert domain"/>
    <property type="match status" value="1"/>
</dbReference>
<evidence type="ECO:0000256" key="8">
    <source>
        <dbReference type="ARBA" id="ARBA00031076"/>
    </source>
</evidence>
<dbReference type="Proteomes" id="UP000295375">
    <property type="component" value="Unassembled WGS sequence"/>
</dbReference>
<dbReference type="InterPro" id="IPR006047">
    <property type="entry name" value="GH13_cat_dom"/>
</dbReference>
<dbReference type="Pfam" id="PF17967">
    <property type="entry name" value="Pullulanase_N2"/>
    <property type="match status" value="1"/>
</dbReference>
<evidence type="ECO:0000256" key="5">
    <source>
        <dbReference type="ARBA" id="ARBA00023965"/>
    </source>
</evidence>
<dbReference type="SMART" id="SM00642">
    <property type="entry name" value="Aamy"/>
    <property type="match status" value="1"/>
</dbReference>
<dbReference type="Gene3D" id="2.60.40.10">
    <property type="entry name" value="Immunoglobulins"/>
    <property type="match status" value="1"/>
</dbReference>
<dbReference type="EC" id="3.2.1.41" evidence="6"/>
<dbReference type="GO" id="GO:0051060">
    <property type="term" value="F:pullulanase activity"/>
    <property type="evidence" value="ECO:0007669"/>
    <property type="project" value="UniProtKB-EC"/>
</dbReference>
<organism evidence="11 12">
    <name type="scientific">Permianibacter aggregans</name>
    <dbReference type="NCBI Taxonomy" id="1510150"/>
    <lineage>
        <taxon>Bacteria</taxon>
        <taxon>Pseudomonadati</taxon>
        <taxon>Pseudomonadota</taxon>
        <taxon>Gammaproteobacteria</taxon>
        <taxon>Pseudomonadales</taxon>
        <taxon>Pseudomonadaceae</taxon>
        <taxon>Permianibacter</taxon>
    </lineage>
</organism>
<evidence type="ECO:0000256" key="2">
    <source>
        <dbReference type="ARBA" id="ARBA00022729"/>
    </source>
</evidence>
<dbReference type="RefSeq" id="WP_162848161.1">
    <property type="nucleotide sequence ID" value="NZ_CP037953.1"/>
</dbReference>
<evidence type="ECO:0000313" key="12">
    <source>
        <dbReference type="Proteomes" id="UP000295375"/>
    </source>
</evidence>
<dbReference type="EMBL" id="SNYM01000005">
    <property type="protein sequence ID" value="TDQ49199.1"/>
    <property type="molecule type" value="Genomic_DNA"/>
</dbReference>
<evidence type="ECO:0000256" key="7">
    <source>
        <dbReference type="ARBA" id="ARBA00029618"/>
    </source>
</evidence>
<dbReference type="Pfam" id="PF03714">
    <property type="entry name" value="PUD"/>
    <property type="match status" value="2"/>
</dbReference>
<accession>A0A4R6UTK1</accession>
<feature type="signal peptide" evidence="9">
    <location>
        <begin position="1"/>
        <end position="21"/>
    </location>
</feature>
<comment type="similarity">
    <text evidence="1">Belongs to the glycosyl hydrolase 13 family.</text>
</comment>
<dbReference type="InterPro" id="IPR004193">
    <property type="entry name" value="Glyco_hydro_13_N"/>
</dbReference>
<dbReference type="SUPFAM" id="SSF49452">
    <property type="entry name" value="Starch-binding domain-like"/>
    <property type="match status" value="2"/>
</dbReference>
<name>A0A4R6UTK1_9GAMM</name>
<dbReference type="Gene3D" id="2.60.40.1180">
    <property type="entry name" value="Golgi alpha-mannosidase II"/>
    <property type="match status" value="1"/>
</dbReference>
<dbReference type="InterPro" id="IPR024561">
    <property type="entry name" value="Pullul_strch_C"/>
</dbReference>
<dbReference type="Gene3D" id="3.20.20.80">
    <property type="entry name" value="Glycosidases"/>
    <property type="match status" value="1"/>
</dbReference>
<evidence type="ECO:0000259" key="10">
    <source>
        <dbReference type="SMART" id="SM00642"/>
    </source>
</evidence>
<dbReference type="PROSITE" id="PS51257">
    <property type="entry name" value="PROKAR_LIPOPROTEIN"/>
    <property type="match status" value="1"/>
</dbReference>
<dbReference type="InterPro" id="IPR013783">
    <property type="entry name" value="Ig-like_fold"/>
</dbReference>
<dbReference type="GO" id="GO:0005975">
    <property type="term" value="P:carbohydrate metabolic process"/>
    <property type="evidence" value="ECO:0007669"/>
    <property type="project" value="InterPro"/>
</dbReference>